<dbReference type="InterPro" id="IPR027268">
    <property type="entry name" value="Peptidase_M4/M1_CTD_sf"/>
</dbReference>
<evidence type="ECO:0000256" key="2">
    <source>
        <dbReference type="SAM" id="SignalP"/>
    </source>
</evidence>
<dbReference type="GO" id="GO:0008270">
    <property type="term" value="F:zinc ion binding"/>
    <property type="evidence" value="ECO:0007669"/>
    <property type="project" value="InterPro"/>
</dbReference>
<gene>
    <name evidence="5" type="ORF">NM125_02775</name>
</gene>
<dbReference type="InterPro" id="IPR034015">
    <property type="entry name" value="M1_LTA4H"/>
</dbReference>
<dbReference type="Gene3D" id="1.10.390.10">
    <property type="entry name" value="Neutral Protease Domain 2"/>
    <property type="match status" value="1"/>
</dbReference>
<feature type="binding site" evidence="1">
    <location>
        <position position="343"/>
    </location>
    <ligand>
        <name>Zn(2+)</name>
        <dbReference type="ChEBI" id="CHEBI:29105"/>
        <note>catalytic</note>
    </ligand>
</feature>
<feature type="signal peptide" evidence="2">
    <location>
        <begin position="1"/>
        <end position="26"/>
    </location>
</feature>
<dbReference type="PANTHER" id="PTHR45726">
    <property type="entry name" value="LEUKOTRIENE A-4 HYDROLASE"/>
    <property type="match status" value="1"/>
</dbReference>
<sequence length="557" mass="63876">MNLKTFRILALVFSLTIASGFSDMNAQIFAPQTEFTHQDSLRGSITKEREWWDLTYYHLNVEVNIPDSSISGSNVVQYKVLKPYQTMQIDLQSPMNITKVTQNGEALDYRRDGNAFFITLTKKQKTGDVNELVVHFSGKPKVAVRPPWDGGFTWTQDSNGRPFVATSNQGIGASIWWPNKDHPYDEVDSLLISVNAPDSLMDVSNGRLRGVDEHQNGTKTWHWFVSNPINSYGVNINIGDYVHFGEEYEGEKGILDLDYYVLRENLEKAKEQFRQVKPMMDAFEYWFGPYPFYEDGFKLVEVPYLGMEHQSSVTYGNKYQNGYLGRDLSGSGWGLKFDFIIIHETGHEWFANNITYADVADMWIHEGFTNYSESLYLDYHYGEQAANEYVQGLRLGIQNNSPLIGVYGVHHEGSSDMYNKGGNLLHTLRQVADNDSLWRETLRGLNREFFHQTVTTTQIENYISDKLGRDLDPVFDQYLRDIRIPTLEYAFRNNTLLYRWGNAIDGFNLPVDVILNGEKLRLQPGTGWKTVALESDESYTLTVDPNYYVGSFNLLGN</sequence>
<feature type="binding site" evidence="1">
    <location>
        <position position="366"/>
    </location>
    <ligand>
        <name>Zn(2+)</name>
        <dbReference type="ChEBI" id="CHEBI:29105"/>
        <note>catalytic</note>
    </ligand>
</feature>
<dbReference type="Pfam" id="PF17900">
    <property type="entry name" value="Peptidase_M1_N"/>
    <property type="match status" value="1"/>
</dbReference>
<protein>
    <submittedName>
        <fullName evidence="5">M1 family metallopeptidase</fullName>
    </submittedName>
</protein>
<evidence type="ECO:0000313" key="5">
    <source>
        <dbReference type="EMBL" id="MCP9290503.1"/>
    </source>
</evidence>
<feature type="domain" description="Aminopeptidase N-like N-terminal" evidence="4">
    <location>
        <begin position="56"/>
        <end position="232"/>
    </location>
</feature>
<proteinExistence type="predicted"/>
<feature type="chain" id="PRO_5040933520" evidence="2">
    <location>
        <begin position="27"/>
        <end position="557"/>
    </location>
</feature>
<feature type="domain" description="Peptidase M1 membrane alanine aminopeptidase" evidence="3">
    <location>
        <begin position="280"/>
        <end position="478"/>
    </location>
</feature>
<feature type="binding site" evidence="1">
    <location>
        <position position="347"/>
    </location>
    <ligand>
        <name>Zn(2+)</name>
        <dbReference type="ChEBI" id="CHEBI:29105"/>
        <note>catalytic</note>
    </ligand>
</feature>
<dbReference type="PANTHER" id="PTHR45726:SF3">
    <property type="entry name" value="LEUKOTRIENE A-4 HYDROLASE"/>
    <property type="match status" value="1"/>
</dbReference>
<keyword evidence="2" id="KW-0732">Signal</keyword>
<comment type="cofactor">
    <cofactor evidence="1">
        <name>Zn(2+)</name>
        <dbReference type="ChEBI" id="CHEBI:29105"/>
    </cofactor>
    <text evidence="1">Binds 1 zinc ion per subunit.</text>
</comment>
<keyword evidence="1" id="KW-0479">Metal-binding</keyword>
<reference evidence="5" key="1">
    <citation type="submission" date="2022-06" db="EMBL/GenBank/DDBJ databases">
        <title>Gracilimonas sp. CAU 1638 isolated from sea sediment.</title>
        <authorList>
            <person name="Kim W."/>
        </authorList>
    </citation>
    <scope>NUCLEOTIDE SEQUENCE</scope>
    <source>
        <strain evidence="5">CAU 1638</strain>
    </source>
</reference>
<keyword evidence="6" id="KW-1185">Reference proteome</keyword>
<organism evidence="5 6">
    <name type="scientific">Gracilimonas sediminicola</name>
    <dbReference type="NCBI Taxonomy" id="2952158"/>
    <lineage>
        <taxon>Bacteria</taxon>
        <taxon>Pseudomonadati</taxon>
        <taxon>Balneolota</taxon>
        <taxon>Balneolia</taxon>
        <taxon>Balneolales</taxon>
        <taxon>Balneolaceae</taxon>
        <taxon>Gracilimonas</taxon>
    </lineage>
</organism>
<accession>A0A9X2REZ8</accession>
<name>A0A9X2REZ8_9BACT</name>
<dbReference type="RefSeq" id="WP_255132638.1">
    <property type="nucleotide sequence ID" value="NZ_JANDBC010000001.1"/>
</dbReference>
<evidence type="ECO:0000259" key="4">
    <source>
        <dbReference type="Pfam" id="PF17900"/>
    </source>
</evidence>
<dbReference type="AlphaFoldDB" id="A0A9X2REZ8"/>
<dbReference type="GO" id="GO:0008237">
    <property type="term" value="F:metallopeptidase activity"/>
    <property type="evidence" value="ECO:0007669"/>
    <property type="project" value="InterPro"/>
</dbReference>
<dbReference type="Proteomes" id="UP001139125">
    <property type="component" value="Unassembled WGS sequence"/>
</dbReference>
<dbReference type="InterPro" id="IPR042097">
    <property type="entry name" value="Aminopeptidase_N-like_N_sf"/>
</dbReference>
<evidence type="ECO:0000313" key="6">
    <source>
        <dbReference type="Proteomes" id="UP001139125"/>
    </source>
</evidence>
<dbReference type="Gene3D" id="2.60.40.1730">
    <property type="entry name" value="tricorn interacting facor f3 domain"/>
    <property type="match status" value="1"/>
</dbReference>
<dbReference type="CDD" id="cd09603">
    <property type="entry name" value="M1_APN_like"/>
    <property type="match status" value="1"/>
</dbReference>
<keyword evidence="1" id="KW-0862">Zinc</keyword>
<dbReference type="SUPFAM" id="SSF63737">
    <property type="entry name" value="Leukotriene A4 hydrolase N-terminal domain"/>
    <property type="match status" value="1"/>
</dbReference>
<comment type="caution">
    <text evidence="5">The sequence shown here is derived from an EMBL/GenBank/DDBJ whole genome shotgun (WGS) entry which is preliminary data.</text>
</comment>
<dbReference type="SUPFAM" id="SSF55486">
    <property type="entry name" value="Metalloproteases ('zincins'), catalytic domain"/>
    <property type="match status" value="1"/>
</dbReference>
<dbReference type="InterPro" id="IPR014782">
    <property type="entry name" value="Peptidase_M1_dom"/>
</dbReference>
<dbReference type="EMBL" id="JANDBC010000001">
    <property type="protein sequence ID" value="MCP9290503.1"/>
    <property type="molecule type" value="Genomic_DNA"/>
</dbReference>
<evidence type="ECO:0000256" key="1">
    <source>
        <dbReference type="PIRSR" id="PIRSR634015-3"/>
    </source>
</evidence>
<evidence type="ECO:0000259" key="3">
    <source>
        <dbReference type="Pfam" id="PF01433"/>
    </source>
</evidence>
<dbReference type="Pfam" id="PF01433">
    <property type="entry name" value="Peptidase_M1"/>
    <property type="match status" value="1"/>
</dbReference>
<dbReference type="InterPro" id="IPR045357">
    <property type="entry name" value="Aminopeptidase_N-like_N"/>
</dbReference>